<protein>
    <submittedName>
        <fullName evidence="2">Uncharacterized protein</fullName>
    </submittedName>
</protein>
<sequence length="46" mass="5070">MEEVRTIGVEEELLVVDGAGRPVLLGRTPGTQVHPLDSRHVHRELA</sequence>
<name>A0A1I2IV96_9ACTN</name>
<evidence type="ECO:0000256" key="1">
    <source>
        <dbReference type="SAM" id="MobiDB-lite"/>
    </source>
</evidence>
<gene>
    <name evidence="2" type="ORF">SAMN05216574_11471</name>
</gene>
<evidence type="ECO:0000313" key="3">
    <source>
        <dbReference type="Proteomes" id="UP000198589"/>
    </source>
</evidence>
<feature type="compositionally biased region" description="Basic and acidic residues" evidence="1">
    <location>
        <begin position="36"/>
        <end position="46"/>
    </location>
</feature>
<evidence type="ECO:0000313" key="2">
    <source>
        <dbReference type="EMBL" id="SFF46402.1"/>
    </source>
</evidence>
<dbReference type="AlphaFoldDB" id="A0A1I2IV96"/>
<reference evidence="3" key="1">
    <citation type="submission" date="2016-10" db="EMBL/GenBank/DDBJ databases">
        <authorList>
            <person name="Varghese N."/>
            <person name="Submissions S."/>
        </authorList>
    </citation>
    <scope>NUCLEOTIDE SEQUENCE [LARGE SCALE GENOMIC DNA]</scope>
    <source>
        <strain evidence="3">DSM 46838</strain>
    </source>
</reference>
<dbReference type="STRING" id="1798228.SAMN05216574_11471"/>
<organism evidence="2 3">
    <name type="scientific">Blastococcus tunisiensis</name>
    <dbReference type="NCBI Taxonomy" id="1798228"/>
    <lineage>
        <taxon>Bacteria</taxon>
        <taxon>Bacillati</taxon>
        <taxon>Actinomycetota</taxon>
        <taxon>Actinomycetes</taxon>
        <taxon>Geodermatophilales</taxon>
        <taxon>Geodermatophilaceae</taxon>
        <taxon>Blastococcus</taxon>
    </lineage>
</organism>
<feature type="region of interest" description="Disordered" evidence="1">
    <location>
        <begin position="26"/>
        <end position="46"/>
    </location>
</feature>
<dbReference type="Proteomes" id="UP000198589">
    <property type="component" value="Unassembled WGS sequence"/>
</dbReference>
<accession>A0A1I2IV96</accession>
<dbReference type="EMBL" id="FOND01000014">
    <property type="protein sequence ID" value="SFF46402.1"/>
    <property type="molecule type" value="Genomic_DNA"/>
</dbReference>
<keyword evidence="3" id="KW-1185">Reference proteome</keyword>
<proteinExistence type="predicted"/>